<dbReference type="InterPro" id="IPR050111">
    <property type="entry name" value="C-type_lectin/snaclec_domain"/>
</dbReference>
<dbReference type="EnsemblMetazoa" id="XM_021038035.2">
    <property type="protein sequence ID" value="XP_020893694.1"/>
    <property type="gene ID" value="LOC114574273"/>
</dbReference>
<dbReference type="SUPFAM" id="SSF56436">
    <property type="entry name" value="C-type lectin-like"/>
    <property type="match status" value="1"/>
</dbReference>
<dbReference type="KEGG" id="epa:114574273"/>
<evidence type="ECO:0000259" key="4">
    <source>
        <dbReference type="PROSITE" id="PS50948"/>
    </source>
</evidence>
<organism evidence="5 6">
    <name type="scientific">Exaiptasia diaphana</name>
    <name type="common">Tropical sea anemone</name>
    <name type="synonym">Aiptasia pulchella</name>
    <dbReference type="NCBI Taxonomy" id="2652724"/>
    <lineage>
        <taxon>Eukaryota</taxon>
        <taxon>Metazoa</taxon>
        <taxon>Cnidaria</taxon>
        <taxon>Anthozoa</taxon>
        <taxon>Hexacorallia</taxon>
        <taxon>Actiniaria</taxon>
        <taxon>Aiptasiidae</taxon>
        <taxon>Exaiptasia</taxon>
    </lineage>
</organism>
<dbReference type="SMART" id="SM00034">
    <property type="entry name" value="CLECT"/>
    <property type="match status" value="1"/>
</dbReference>
<dbReference type="PROSITE" id="PS00615">
    <property type="entry name" value="C_TYPE_LECTIN_1"/>
    <property type="match status" value="1"/>
</dbReference>
<dbReference type="Gene3D" id="3.10.100.10">
    <property type="entry name" value="Mannose-Binding Protein A, subunit A"/>
    <property type="match status" value="1"/>
</dbReference>
<dbReference type="Proteomes" id="UP000887567">
    <property type="component" value="Unplaced"/>
</dbReference>
<dbReference type="AlphaFoldDB" id="A0A913YDC7"/>
<dbReference type="EnsemblMetazoa" id="XM_028657229.1">
    <property type="protein sequence ID" value="XP_028513030.1"/>
    <property type="gene ID" value="LOC114574273"/>
</dbReference>
<dbReference type="RefSeq" id="XP_028513030.1">
    <property type="nucleotide sequence ID" value="XM_028657229.1"/>
</dbReference>
<feature type="domain" description="Apple" evidence="4">
    <location>
        <begin position="25"/>
        <end position="107"/>
    </location>
</feature>
<dbReference type="RefSeq" id="XP_020893694.1">
    <property type="nucleotide sequence ID" value="XM_021038035.2"/>
</dbReference>
<evidence type="ECO:0000313" key="6">
    <source>
        <dbReference type="Proteomes" id="UP000887567"/>
    </source>
</evidence>
<dbReference type="InterPro" id="IPR018378">
    <property type="entry name" value="C-type_lectin_CS"/>
</dbReference>
<keyword evidence="6" id="KW-1185">Reference proteome</keyword>
<dbReference type="PROSITE" id="PS50041">
    <property type="entry name" value="C_TYPE_LECTIN_2"/>
    <property type="match status" value="1"/>
</dbReference>
<dbReference type="GeneID" id="114574273"/>
<evidence type="ECO:0000313" key="5">
    <source>
        <dbReference type="EnsemblMetazoa" id="XP_028513029.1"/>
    </source>
</evidence>
<reference evidence="5" key="1">
    <citation type="submission" date="2022-11" db="UniProtKB">
        <authorList>
            <consortium name="EnsemblMetazoa"/>
        </authorList>
    </citation>
    <scope>IDENTIFICATION</scope>
</reference>
<feature type="chain" id="PRO_5038275525" evidence="2">
    <location>
        <begin position="25"/>
        <end position="248"/>
    </location>
</feature>
<dbReference type="PROSITE" id="PS50948">
    <property type="entry name" value="PAN"/>
    <property type="match status" value="1"/>
</dbReference>
<dbReference type="InterPro" id="IPR016187">
    <property type="entry name" value="CTDL_fold"/>
</dbReference>
<proteinExistence type="predicted"/>
<name>A0A913YDC7_EXADI</name>
<evidence type="ECO:0000256" key="2">
    <source>
        <dbReference type="SAM" id="SignalP"/>
    </source>
</evidence>
<dbReference type="InterPro" id="IPR003609">
    <property type="entry name" value="Pan_app"/>
</dbReference>
<feature type="signal peptide" evidence="2">
    <location>
        <begin position="1"/>
        <end position="24"/>
    </location>
</feature>
<dbReference type="InterPro" id="IPR016186">
    <property type="entry name" value="C-type_lectin-like/link_sf"/>
</dbReference>
<dbReference type="RefSeq" id="XP_028513029.1">
    <property type="nucleotide sequence ID" value="XM_028657228.1"/>
</dbReference>
<keyword evidence="1" id="KW-1015">Disulfide bond</keyword>
<dbReference type="Pfam" id="PF00059">
    <property type="entry name" value="Lectin_C"/>
    <property type="match status" value="1"/>
</dbReference>
<accession>A0A913YDC7</accession>
<feature type="domain" description="C-type lectin" evidence="3">
    <location>
        <begin position="124"/>
        <end position="244"/>
    </location>
</feature>
<keyword evidence="2" id="KW-0732">Signal</keyword>
<sequence length="248" mass="28391">MVFINLAAALCTCLIALIVVENKACKKSTDFDRHPGIKLQSNMIKKITTSDLVNCVTECVKSKGCLSINSHNARNAIHCEINKSNRYGMQANLIKTSLDWEYLEKVFDHRLPDACFQKDGWFRNKSVAFKFVNEAAGALEARQRCQNMSTGADLVSFVDKEEEQIFDQYLEGVRQGDYVWIGFNDRTKEGTFVWFDGTKPKYTNWYKGEPNNYGGNEHCTIKSQRGDLKWHDNNCFRQHPFACKVLCS</sequence>
<dbReference type="Pfam" id="PF00024">
    <property type="entry name" value="PAN_1"/>
    <property type="match status" value="1"/>
</dbReference>
<dbReference type="InterPro" id="IPR001304">
    <property type="entry name" value="C-type_lectin-like"/>
</dbReference>
<protein>
    <submittedName>
        <fullName evidence="5">Uncharacterized protein</fullName>
    </submittedName>
</protein>
<evidence type="ECO:0000259" key="3">
    <source>
        <dbReference type="PROSITE" id="PS50041"/>
    </source>
</evidence>
<dbReference type="EnsemblMetazoa" id="XM_028657228.1">
    <property type="protein sequence ID" value="XP_028513029.1"/>
    <property type="gene ID" value="LOC114574273"/>
</dbReference>
<dbReference type="OrthoDB" id="5971046at2759"/>
<dbReference type="OMA" id="QAMCEAS"/>
<evidence type="ECO:0000256" key="1">
    <source>
        <dbReference type="ARBA" id="ARBA00023157"/>
    </source>
</evidence>
<dbReference type="PANTHER" id="PTHR22803">
    <property type="entry name" value="MANNOSE, PHOSPHOLIPASE, LECTIN RECEPTOR RELATED"/>
    <property type="match status" value="1"/>
</dbReference>